<dbReference type="PANTHER" id="PTHR47429">
    <property type="entry name" value="PROTEIN TWIN LOV 1"/>
    <property type="match status" value="1"/>
</dbReference>
<dbReference type="InterPro" id="IPR000014">
    <property type="entry name" value="PAS"/>
</dbReference>
<feature type="region of interest" description="Disordered" evidence="4">
    <location>
        <begin position="1"/>
        <end position="57"/>
    </location>
</feature>
<dbReference type="InterPro" id="IPR000700">
    <property type="entry name" value="PAS-assoc_C"/>
</dbReference>
<dbReference type="Pfam" id="PF13426">
    <property type="entry name" value="PAS_9"/>
    <property type="match status" value="1"/>
</dbReference>
<protein>
    <recommendedName>
        <fullName evidence="5">PAC domain-containing protein</fullName>
    </recommendedName>
</protein>
<reference evidence="6 7" key="2">
    <citation type="journal article" date="2012" name="PLoS Pathog.">
        <title>Diverse lifestyles and strategies of plant pathogenesis encoded in the genomes of eighteen Dothideomycetes fungi.</title>
        <authorList>
            <person name="Ohm R.A."/>
            <person name="Feau N."/>
            <person name="Henrissat B."/>
            <person name="Schoch C.L."/>
            <person name="Horwitz B.A."/>
            <person name="Barry K.W."/>
            <person name="Condon B.J."/>
            <person name="Copeland A.C."/>
            <person name="Dhillon B."/>
            <person name="Glaser F."/>
            <person name="Hesse C.N."/>
            <person name="Kosti I."/>
            <person name="LaButti K."/>
            <person name="Lindquist E.A."/>
            <person name="Lucas S."/>
            <person name="Salamov A.A."/>
            <person name="Bradshaw R.E."/>
            <person name="Ciuffetti L."/>
            <person name="Hamelin R.C."/>
            <person name="Kema G.H.J."/>
            <person name="Lawrence C."/>
            <person name="Scott J.A."/>
            <person name="Spatafora J.W."/>
            <person name="Turgeon B.G."/>
            <person name="de Wit P.J.G.M."/>
            <person name="Zhong S."/>
            <person name="Goodwin S.B."/>
            <person name="Grigoriev I.V."/>
        </authorList>
    </citation>
    <scope>NUCLEOTIDE SEQUENCE [LARGE SCALE GENOMIC DNA]</scope>
    <source>
        <strain evidence="7">NZE10 / CBS 128990</strain>
    </source>
</reference>
<dbReference type="SUPFAM" id="SSF55785">
    <property type="entry name" value="PYP-like sensor domain (PAS domain)"/>
    <property type="match status" value="1"/>
</dbReference>
<dbReference type="AlphaFoldDB" id="N1Q2U0"/>
<dbReference type="Gene3D" id="3.30.450.20">
    <property type="entry name" value="PAS domain"/>
    <property type="match status" value="1"/>
</dbReference>
<feature type="region of interest" description="Disordered" evidence="4">
    <location>
        <begin position="96"/>
        <end position="139"/>
    </location>
</feature>
<feature type="compositionally biased region" description="Polar residues" evidence="4">
    <location>
        <begin position="25"/>
        <end position="39"/>
    </location>
</feature>
<name>N1Q2U0_DOTSN</name>
<evidence type="ECO:0000313" key="6">
    <source>
        <dbReference type="EMBL" id="EME48794.1"/>
    </source>
</evidence>
<feature type="region of interest" description="Disordered" evidence="4">
    <location>
        <begin position="440"/>
        <end position="460"/>
    </location>
</feature>
<feature type="compositionally biased region" description="Pro residues" evidence="4">
    <location>
        <begin position="42"/>
        <end position="51"/>
    </location>
</feature>
<feature type="region of interest" description="Disordered" evidence="4">
    <location>
        <begin position="605"/>
        <end position="658"/>
    </location>
</feature>
<keyword evidence="3" id="KW-0157">Chromophore</keyword>
<evidence type="ECO:0000256" key="2">
    <source>
        <dbReference type="ARBA" id="ARBA00022643"/>
    </source>
</evidence>
<evidence type="ECO:0000256" key="4">
    <source>
        <dbReference type="SAM" id="MobiDB-lite"/>
    </source>
</evidence>
<dbReference type="HOGENOM" id="CLU_012260_3_0_1"/>
<evidence type="ECO:0000256" key="3">
    <source>
        <dbReference type="ARBA" id="ARBA00022991"/>
    </source>
</evidence>
<dbReference type="InterPro" id="IPR035965">
    <property type="entry name" value="PAS-like_dom_sf"/>
</dbReference>
<evidence type="ECO:0000256" key="1">
    <source>
        <dbReference type="ARBA" id="ARBA00022630"/>
    </source>
</evidence>
<keyword evidence="2" id="KW-0288">FMN</keyword>
<dbReference type="PROSITE" id="PS50113">
    <property type="entry name" value="PAC"/>
    <property type="match status" value="1"/>
</dbReference>
<proteinExistence type="predicted"/>
<dbReference type="EMBL" id="KB446535">
    <property type="protein sequence ID" value="EME48794.1"/>
    <property type="molecule type" value="Genomic_DNA"/>
</dbReference>
<sequence>MADPSPGSASTDHLQHTSSLRRKTASVNMSNLRVVNTSPRGVPQPVPQPPPSRDELADCLALAEISSAAPTASSLGRLLSPVASPGQSSVFDIAEQDEEGTESTTASGPNPDGQGFATDPKALDDEHDSYDLKPPPPTVTQDNVEALALRLFSVDHLDSILRDYALASKFSRFLQQYRPQHVEPLKQYTEFKKAAAAVEYANAVARQLKQRDNSIPPLAARLDDHFESRSKKIAVDLVEEALPAYLTHRLVSLVTDTLVKEITGNSAPLLTELIPSLAEVYCITDPSLPDNPIVYASEEFYNTTQYGQEYVIGRNCRFLQGPQTSTAAVRRLIECLSRGEESCETILNYRRDGSPFMNLLMLAPMYDNKGTVRYFLGCQIDVSQLLQGGRGLESFAQLLAQDRIRSSYGDNQHRSPKQVLSDLGQFLTEDEADIVKDRVAPPGSVIPQTPESVASSVGPRRAGTRSKRVVLGTDEPAKDAQLWPSATLGHSGRLPGVYQSYLLVRPYPSLRITFTSPALRIPGLLQSKFLDRVGGPSTVREGLMDALSRGVGVTAKLSWLSNGSDVGRPRWTHCTPLLGSDERVGVWMIVMVEDEAVTGSLNRHNTAGSIGAAPRPGAQQYTSSKMYADYLKHESRPGTRQSQRTNASQEQEDQFQDF</sequence>
<evidence type="ECO:0000259" key="5">
    <source>
        <dbReference type="PROSITE" id="PS50113"/>
    </source>
</evidence>
<dbReference type="OMA" id="EFYNTTQ"/>
<dbReference type="Proteomes" id="UP000016933">
    <property type="component" value="Unassembled WGS sequence"/>
</dbReference>
<reference evidence="7" key="1">
    <citation type="journal article" date="2012" name="PLoS Genet.">
        <title>The genomes of the fungal plant pathogens Cladosporium fulvum and Dothistroma septosporum reveal adaptation to different hosts and lifestyles but also signatures of common ancestry.</title>
        <authorList>
            <person name="de Wit P.J.G.M."/>
            <person name="van der Burgt A."/>
            <person name="Oekmen B."/>
            <person name="Stergiopoulos I."/>
            <person name="Abd-Elsalam K.A."/>
            <person name="Aerts A.L."/>
            <person name="Bahkali A.H."/>
            <person name="Beenen H.G."/>
            <person name="Chettri P."/>
            <person name="Cox M.P."/>
            <person name="Datema E."/>
            <person name="de Vries R.P."/>
            <person name="Dhillon B."/>
            <person name="Ganley A.R."/>
            <person name="Griffiths S.A."/>
            <person name="Guo Y."/>
            <person name="Hamelin R.C."/>
            <person name="Henrissat B."/>
            <person name="Kabir M.S."/>
            <person name="Jashni M.K."/>
            <person name="Kema G."/>
            <person name="Klaubauf S."/>
            <person name="Lapidus A."/>
            <person name="Levasseur A."/>
            <person name="Lindquist E."/>
            <person name="Mehrabi R."/>
            <person name="Ohm R.A."/>
            <person name="Owen T.J."/>
            <person name="Salamov A."/>
            <person name="Schwelm A."/>
            <person name="Schijlen E."/>
            <person name="Sun H."/>
            <person name="van den Burg H.A."/>
            <person name="van Ham R.C.H.J."/>
            <person name="Zhang S."/>
            <person name="Goodwin S.B."/>
            <person name="Grigoriev I.V."/>
            <person name="Collemare J."/>
            <person name="Bradshaw R.E."/>
        </authorList>
    </citation>
    <scope>NUCLEOTIDE SEQUENCE [LARGE SCALE GENOMIC DNA]</scope>
    <source>
        <strain evidence="7">NZE10 / CBS 128990</strain>
    </source>
</reference>
<feature type="compositionally biased region" description="Polar residues" evidence="4">
    <location>
        <begin position="638"/>
        <end position="649"/>
    </location>
</feature>
<dbReference type="STRING" id="675120.N1Q2U0"/>
<dbReference type="eggNOG" id="ENOG502QPPH">
    <property type="taxonomic scope" value="Eukaryota"/>
</dbReference>
<dbReference type="CDD" id="cd00130">
    <property type="entry name" value="PAS"/>
    <property type="match status" value="1"/>
</dbReference>
<feature type="compositionally biased region" description="Polar residues" evidence="4">
    <location>
        <begin position="446"/>
        <end position="455"/>
    </location>
</feature>
<feature type="compositionally biased region" description="Polar residues" evidence="4">
    <location>
        <begin position="7"/>
        <end position="18"/>
    </location>
</feature>
<keyword evidence="7" id="KW-1185">Reference proteome</keyword>
<dbReference type="PANTHER" id="PTHR47429:SF9">
    <property type="entry name" value="PAS DOMAIN-CONTAINING PROTEIN"/>
    <property type="match status" value="1"/>
</dbReference>
<dbReference type="GO" id="GO:0005634">
    <property type="term" value="C:nucleus"/>
    <property type="evidence" value="ECO:0007669"/>
    <property type="project" value="TreeGrafter"/>
</dbReference>
<organism evidence="6 7">
    <name type="scientific">Dothistroma septosporum (strain NZE10 / CBS 128990)</name>
    <name type="common">Red band needle blight fungus</name>
    <name type="synonym">Mycosphaerella pini</name>
    <dbReference type="NCBI Taxonomy" id="675120"/>
    <lineage>
        <taxon>Eukaryota</taxon>
        <taxon>Fungi</taxon>
        <taxon>Dikarya</taxon>
        <taxon>Ascomycota</taxon>
        <taxon>Pezizomycotina</taxon>
        <taxon>Dothideomycetes</taxon>
        <taxon>Dothideomycetidae</taxon>
        <taxon>Mycosphaerellales</taxon>
        <taxon>Mycosphaerellaceae</taxon>
        <taxon>Dothistroma</taxon>
    </lineage>
</organism>
<keyword evidence="1" id="KW-0285">Flavoprotein</keyword>
<gene>
    <name evidence="6" type="ORF">DOTSEDRAFT_40078</name>
</gene>
<dbReference type="NCBIfam" id="TIGR00229">
    <property type="entry name" value="sensory_box"/>
    <property type="match status" value="1"/>
</dbReference>
<accession>N1Q2U0</accession>
<dbReference type="OrthoDB" id="447251at2759"/>
<feature type="domain" description="PAC" evidence="5">
    <location>
        <begin position="341"/>
        <end position="394"/>
    </location>
</feature>
<evidence type="ECO:0000313" key="7">
    <source>
        <dbReference type="Proteomes" id="UP000016933"/>
    </source>
</evidence>